<organism evidence="1 2">
    <name type="scientific">Brachionus plicatilis</name>
    <name type="common">Marine rotifer</name>
    <name type="synonym">Brachionus muelleri</name>
    <dbReference type="NCBI Taxonomy" id="10195"/>
    <lineage>
        <taxon>Eukaryota</taxon>
        <taxon>Metazoa</taxon>
        <taxon>Spiralia</taxon>
        <taxon>Gnathifera</taxon>
        <taxon>Rotifera</taxon>
        <taxon>Eurotatoria</taxon>
        <taxon>Monogononta</taxon>
        <taxon>Pseudotrocha</taxon>
        <taxon>Ploima</taxon>
        <taxon>Brachionidae</taxon>
        <taxon>Brachionus</taxon>
    </lineage>
</organism>
<evidence type="ECO:0000313" key="2">
    <source>
        <dbReference type="Proteomes" id="UP000276133"/>
    </source>
</evidence>
<dbReference type="Proteomes" id="UP000276133">
    <property type="component" value="Unassembled WGS sequence"/>
</dbReference>
<dbReference type="EMBL" id="REGN01004899">
    <property type="protein sequence ID" value="RNA15724.1"/>
    <property type="molecule type" value="Genomic_DNA"/>
</dbReference>
<sequence length="88" mass="9942">MKRAFRDFSDILRLINNKNGSGNGFICFEELTLDCSVASSSHSTEVNFKLGARLRLLIQFCRLRANSLCLFGSVKSISIQKKTLRLKN</sequence>
<proteinExistence type="predicted"/>
<dbReference type="AlphaFoldDB" id="A0A3M7QX87"/>
<gene>
    <name evidence="1" type="ORF">BpHYR1_021766</name>
</gene>
<evidence type="ECO:0000313" key="1">
    <source>
        <dbReference type="EMBL" id="RNA15724.1"/>
    </source>
</evidence>
<keyword evidence="2" id="KW-1185">Reference proteome</keyword>
<comment type="caution">
    <text evidence="1">The sequence shown here is derived from an EMBL/GenBank/DDBJ whole genome shotgun (WGS) entry which is preliminary data.</text>
</comment>
<accession>A0A3M7QX87</accession>
<protein>
    <submittedName>
        <fullName evidence="1">Uncharacterized protein</fullName>
    </submittedName>
</protein>
<reference evidence="1 2" key="1">
    <citation type="journal article" date="2018" name="Sci. Rep.">
        <title>Genomic signatures of local adaptation to the degree of environmental predictability in rotifers.</title>
        <authorList>
            <person name="Franch-Gras L."/>
            <person name="Hahn C."/>
            <person name="Garcia-Roger E.M."/>
            <person name="Carmona M.J."/>
            <person name="Serra M."/>
            <person name="Gomez A."/>
        </authorList>
    </citation>
    <scope>NUCLEOTIDE SEQUENCE [LARGE SCALE GENOMIC DNA]</scope>
    <source>
        <strain evidence="1">HYR1</strain>
    </source>
</reference>
<name>A0A3M7QX87_BRAPC</name>